<evidence type="ECO:0000259" key="2">
    <source>
        <dbReference type="Pfam" id="PF15998"/>
    </source>
</evidence>
<comment type="caution">
    <text evidence="3">The sequence shown here is derived from an EMBL/GenBank/DDBJ whole genome shotgun (WGS) entry which is preliminary data.</text>
</comment>
<name>A0A9Q0MVN7_9DIPT</name>
<protein>
    <recommendedName>
        <fullName evidence="2">DUF4773 domain-containing protein</fullName>
    </recommendedName>
</protein>
<sequence length="157" mass="17285">MISFENGDIVLARDYRGAIEKPKQQDPQPVVEDVDDLDEENETVAADDDENDIVEEDIEDTVDEVSDVSNDIAEIATIAAVPVTNTSVNVNENDPNPINKYCTCSESTCKCCREIGLPILPVRGPGCATLQYLEDDKMLVTIQYGDFVIAQRQISAM</sequence>
<dbReference type="Pfam" id="PF15998">
    <property type="entry name" value="DUF4773"/>
    <property type="match status" value="1"/>
</dbReference>
<dbReference type="InterPro" id="IPR031941">
    <property type="entry name" value="DUF4773"/>
</dbReference>
<proteinExistence type="predicted"/>
<organism evidence="3 4">
    <name type="scientific">Pseudolycoriella hygida</name>
    <dbReference type="NCBI Taxonomy" id="35572"/>
    <lineage>
        <taxon>Eukaryota</taxon>
        <taxon>Metazoa</taxon>
        <taxon>Ecdysozoa</taxon>
        <taxon>Arthropoda</taxon>
        <taxon>Hexapoda</taxon>
        <taxon>Insecta</taxon>
        <taxon>Pterygota</taxon>
        <taxon>Neoptera</taxon>
        <taxon>Endopterygota</taxon>
        <taxon>Diptera</taxon>
        <taxon>Nematocera</taxon>
        <taxon>Sciaroidea</taxon>
        <taxon>Sciaridae</taxon>
        <taxon>Pseudolycoriella</taxon>
    </lineage>
</organism>
<evidence type="ECO:0000256" key="1">
    <source>
        <dbReference type="SAM" id="MobiDB-lite"/>
    </source>
</evidence>
<reference evidence="3" key="1">
    <citation type="submission" date="2022-07" db="EMBL/GenBank/DDBJ databases">
        <authorList>
            <person name="Trinca V."/>
            <person name="Uliana J.V.C."/>
            <person name="Torres T.T."/>
            <person name="Ward R.J."/>
            <person name="Monesi N."/>
        </authorList>
    </citation>
    <scope>NUCLEOTIDE SEQUENCE</scope>
    <source>
        <strain evidence="3">HSMRA1968</strain>
        <tissue evidence="3">Whole embryos</tissue>
    </source>
</reference>
<dbReference type="Proteomes" id="UP001151699">
    <property type="component" value="Chromosome X"/>
</dbReference>
<dbReference type="OrthoDB" id="5952164at2759"/>
<accession>A0A9Q0MVN7</accession>
<gene>
    <name evidence="3" type="ORF">Bhyg_11551</name>
</gene>
<evidence type="ECO:0000313" key="4">
    <source>
        <dbReference type="Proteomes" id="UP001151699"/>
    </source>
</evidence>
<keyword evidence="4" id="KW-1185">Reference proteome</keyword>
<dbReference type="EMBL" id="WJQU01000003">
    <property type="protein sequence ID" value="KAJ6638813.1"/>
    <property type="molecule type" value="Genomic_DNA"/>
</dbReference>
<feature type="region of interest" description="Disordered" evidence="1">
    <location>
        <begin position="17"/>
        <end position="36"/>
    </location>
</feature>
<dbReference type="PANTHER" id="PTHR36299">
    <property type="entry name" value="AGAP008005-PA"/>
    <property type="match status" value="1"/>
</dbReference>
<feature type="domain" description="DUF4773" evidence="2">
    <location>
        <begin position="101"/>
        <end position="156"/>
    </location>
</feature>
<evidence type="ECO:0000313" key="3">
    <source>
        <dbReference type="EMBL" id="KAJ6638813.1"/>
    </source>
</evidence>
<dbReference type="PANTHER" id="PTHR36299:SF3">
    <property type="entry name" value="FI03431P"/>
    <property type="match status" value="1"/>
</dbReference>
<dbReference type="AlphaFoldDB" id="A0A9Q0MVN7"/>